<keyword evidence="1" id="KW-1133">Transmembrane helix</keyword>
<keyword evidence="1" id="KW-0812">Transmembrane</keyword>
<evidence type="ECO:0000313" key="2">
    <source>
        <dbReference type="EMBL" id="OXU21216.1"/>
    </source>
</evidence>
<evidence type="ECO:0000256" key="1">
    <source>
        <dbReference type="SAM" id="Phobius"/>
    </source>
</evidence>
<dbReference type="AlphaFoldDB" id="A0A232ESE7"/>
<keyword evidence="1" id="KW-0472">Membrane</keyword>
<dbReference type="Proteomes" id="UP000215335">
    <property type="component" value="Unassembled WGS sequence"/>
</dbReference>
<accession>A0A232ESE7</accession>
<gene>
    <name evidence="2" type="ORF">TSAR_010170</name>
</gene>
<keyword evidence="3" id="KW-1185">Reference proteome</keyword>
<evidence type="ECO:0000313" key="3">
    <source>
        <dbReference type="Proteomes" id="UP000215335"/>
    </source>
</evidence>
<protein>
    <submittedName>
        <fullName evidence="2">Uncharacterized protein</fullName>
    </submittedName>
</protein>
<name>A0A232ESE7_9HYME</name>
<dbReference type="EMBL" id="NNAY01002477">
    <property type="protein sequence ID" value="OXU21216.1"/>
    <property type="molecule type" value="Genomic_DNA"/>
</dbReference>
<proteinExistence type="predicted"/>
<comment type="caution">
    <text evidence="2">The sequence shown here is derived from an EMBL/GenBank/DDBJ whole genome shotgun (WGS) entry which is preliminary data.</text>
</comment>
<sequence>MPIAYLHRVLKHSERREGVLVPWRERERGSLFFHRVPKHSERRGVVLVCLRFERGSLLFHRVPNHSERRGGVLVCLCFGMPIAYLLMLMQMHLLYGLGYFIFIDECFKLTSLNLSIP</sequence>
<organism evidence="2 3">
    <name type="scientific">Trichomalopsis sarcophagae</name>
    <dbReference type="NCBI Taxonomy" id="543379"/>
    <lineage>
        <taxon>Eukaryota</taxon>
        <taxon>Metazoa</taxon>
        <taxon>Ecdysozoa</taxon>
        <taxon>Arthropoda</taxon>
        <taxon>Hexapoda</taxon>
        <taxon>Insecta</taxon>
        <taxon>Pterygota</taxon>
        <taxon>Neoptera</taxon>
        <taxon>Endopterygota</taxon>
        <taxon>Hymenoptera</taxon>
        <taxon>Apocrita</taxon>
        <taxon>Proctotrupomorpha</taxon>
        <taxon>Chalcidoidea</taxon>
        <taxon>Pteromalidae</taxon>
        <taxon>Pteromalinae</taxon>
        <taxon>Trichomalopsis</taxon>
    </lineage>
</organism>
<reference evidence="2 3" key="1">
    <citation type="journal article" date="2017" name="Curr. Biol.">
        <title>The Evolution of Venom by Co-option of Single-Copy Genes.</title>
        <authorList>
            <person name="Martinson E.O."/>
            <person name="Mrinalini"/>
            <person name="Kelkar Y.D."/>
            <person name="Chang C.H."/>
            <person name="Werren J.H."/>
        </authorList>
    </citation>
    <scope>NUCLEOTIDE SEQUENCE [LARGE SCALE GENOMIC DNA]</scope>
    <source>
        <strain evidence="2 3">Alberta</strain>
        <tissue evidence="2">Whole body</tissue>
    </source>
</reference>
<feature type="transmembrane region" description="Helical" evidence="1">
    <location>
        <begin position="70"/>
        <end position="89"/>
    </location>
</feature>